<name>B9TP18_RICCO</name>
<feature type="compositionally biased region" description="Low complexity" evidence="1">
    <location>
        <begin position="110"/>
        <end position="128"/>
    </location>
</feature>
<protein>
    <submittedName>
        <fullName evidence="2">Uncharacterized protein</fullName>
    </submittedName>
</protein>
<feature type="non-terminal residue" evidence="2">
    <location>
        <position position="1"/>
    </location>
</feature>
<organism evidence="2 3">
    <name type="scientific">Ricinus communis</name>
    <name type="common">Castor bean</name>
    <dbReference type="NCBI Taxonomy" id="3988"/>
    <lineage>
        <taxon>Eukaryota</taxon>
        <taxon>Viridiplantae</taxon>
        <taxon>Streptophyta</taxon>
        <taxon>Embryophyta</taxon>
        <taxon>Tracheophyta</taxon>
        <taxon>Spermatophyta</taxon>
        <taxon>Magnoliopsida</taxon>
        <taxon>eudicotyledons</taxon>
        <taxon>Gunneridae</taxon>
        <taxon>Pentapetalae</taxon>
        <taxon>rosids</taxon>
        <taxon>fabids</taxon>
        <taxon>Malpighiales</taxon>
        <taxon>Euphorbiaceae</taxon>
        <taxon>Acalyphoideae</taxon>
        <taxon>Acalypheae</taxon>
        <taxon>Ricinus</taxon>
    </lineage>
</organism>
<evidence type="ECO:0000313" key="2">
    <source>
        <dbReference type="EMBL" id="EEF22396.1"/>
    </source>
</evidence>
<gene>
    <name evidence="2" type="ORF">RCOM_2104330</name>
</gene>
<feature type="compositionally biased region" description="Basic residues" evidence="1">
    <location>
        <begin position="1"/>
        <end position="10"/>
    </location>
</feature>
<sequence length="285" mass="29919">PRADRRHAGRRGAPQGGRGADAGPDPGGGAGVVAALRVRPAQATARRPVRPGHARQRRGGGTAGQPPGRAGRGDPRLQRHPAQDQVQHPAHPRGRGRGAQVGPGHRQGDGRPAPHAGVAAAGRAAGLAGRAGGRRRARDQHAGRHRADQRLGADGGHREGAGLGRGRQRQEVRHHALPGDGVGKHAADHEQRLPGGAPDPQFQADRGRPGERGAPPLRAARLHQRGGVQPAAAAEEDAPHRQHRLPAGHHAGQLSGRAGAGHHQPDAELRRPRLRSRRRGPHRHR</sequence>
<feature type="compositionally biased region" description="Basic residues" evidence="1">
    <location>
        <begin position="47"/>
        <end position="58"/>
    </location>
</feature>
<proteinExistence type="predicted"/>
<feature type="region of interest" description="Disordered" evidence="1">
    <location>
        <begin position="1"/>
        <end position="285"/>
    </location>
</feature>
<dbReference type="AlphaFoldDB" id="B9TP18"/>
<feature type="compositionally biased region" description="Basic residues" evidence="1">
    <location>
        <begin position="272"/>
        <end position="285"/>
    </location>
</feature>
<feature type="non-terminal residue" evidence="2">
    <location>
        <position position="285"/>
    </location>
</feature>
<feature type="compositionally biased region" description="Gly residues" evidence="1">
    <location>
        <begin position="14"/>
        <end position="31"/>
    </location>
</feature>
<evidence type="ECO:0000256" key="1">
    <source>
        <dbReference type="SAM" id="MobiDB-lite"/>
    </source>
</evidence>
<keyword evidence="3" id="KW-1185">Reference proteome</keyword>
<reference evidence="3" key="1">
    <citation type="journal article" date="2010" name="Nat. Biotechnol.">
        <title>Draft genome sequence of the oilseed species Ricinus communis.</title>
        <authorList>
            <person name="Chan A.P."/>
            <person name="Crabtree J."/>
            <person name="Zhao Q."/>
            <person name="Lorenzi H."/>
            <person name="Orvis J."/>
            <person name="Puiu D."/>
            <person name="Melake-Berhan A."/>
            <person name="Jones K.M."/>
            <person name="Redman J."/>
            <person name="Chen G."/>
            <person name="Cahoon E.B."/>
            <person name="Gedil M."/>
            <person name="Stanke M."/>
            <person name="Haas B.J."/>
            <person name="Wortman J.R."/>
            <person name="Fraser-Liggett C.M."/>
            <person name="Ravel J."/>
            <person name="Rabinowicz P.D."/>
        </authorList>
    </citation>
    <scope>NUCLEOTIDE SEQUENCE [LARGE SCALE GENOMIC DNA]</scope>
    <source>
        <strain evidence="3">cv. Hale</strain>
    </source>
</reference>
<feature type="compositionally biased region" description="Basic and acidic residues" evidence="1">
    <location>
        <begin position="139"/>
        <end position="160"/>
    </location>
</feature>
<feature type="compositionally biased region" description="Low complexity" evidence="1">
    <location>
        <begin position="32"/>
        <end position="41"/>
    </location>
</feature>
<accession>B9TP18</accession>
<dbReference type="Proteomes" id="UP000008311">
    <property type="component" value="Unassembled WGS sequence"/>
</dbReference>
<evidence type="ECO:0000313" key="3">
    <source>
        <dbReference type="Proteomes" id="UP000008311"/>
    </source>
</evidence>
<dbReference type="InParanoid" id="B9TP18"/>
<feature type="compositionally biased region" description="Basic and acidic residues" evidence="1">
    <location>
        <begin position="182"/>
        <end position="192"/>
    </location>
</feature>
<dbReference type="EMBL" id="EQ994261">
    <property type="protein sequence ID" value="EEF22396.1"/>
    <property type="molecule type" value="Genomic_DNA"/>
</dbReference>